<dbReference type="InterPro" id="IPR023198">
    <property type="entry name" value="PGP-like_dom2"/>
</dbReference>
<reference evidence="1 2" key="1">
    <citation type="submission" date="2011-11" db="EMBL/GenBank/DDBJ databases">
        <title>Complete sequence of Spirochaeta sp. grapes.</title>
        <authorList>
            <consortium name="US DOE Joint Genome Institute"/>
            <person name="Lucas S."/>
            <person name="Han J."/>
            <person name="Lapidus A."/>
            <person name="Cheng J.-F."/>
            <person name="Goodwin L."/>
            <person name="Pitluck S."/>
            <person name="Peters L."/>
            <person name="Ovchinnikova G."/>
            <person name="Munk A.C."/>
            <person name="Detter J.C."/>
            <person name="Han C."/>
            <person name="Tapia R."/>
            <person name="Land M."/>
            <person name="Hauser L."/>
            <person name="Kyrpides N."/>
            <person name="Ivanova N."/>
            <person name="Pagani I."/>
            <person name="Ritalahtilisa K."/>
            <person name="Loeffler F."/>
            <person name="Woyke T."/>
        </authorList>
    </citation>
    <scope>NUCLEOTIDE SEQUENCE [LARGE SCALE GENOMIC DNA]</scope>
    <source>
        <strain evidence="2">ATCC BAA-1885 / DSM 22778 / Grapes</strain>
    </source>
</reference>
<dbReference type="EMBL" id="CP003155">
    <property type="protein sequence ID" value="AEV28544.1"/>
    <property type="molecule type" value="Genomic_DNA"/>
</dbReference>
<dbReference type="AlphaFoldDB" id="G8QYI1"/>
<name>G8QYI1_SPHPG</name>
<dbReference type="Gene3D" id="3.40.50.1000">
    <property type="entry name" value="HAD superfamily/HAD-like"/>
    <property type="match status" value="1"/>
</dbReference>
<sequence length="194" mass="21933">MGGVVARHSDSLIEKEILSELGITGYDRLFDIDARLEAVMLKHSKGNSTEQELWKEFTDITKIEVPFYQESLWGKFFHPQLDTAMLLLIRELKEKGLRVVCATNTEPAHYAFHKNRGDYSVFNKVYSSVDLHEAKPDKEFFEKILSSEQVPASEAFFTDDCPLNCASAKALGVETFVFTGSVALRQHLNDIGIL</sequence>
<organism evidence="1 2">
    <name type="scientific">Sphaerochaeta pleomorpha (strain ATCC BAA-1885 / DSM 22778 / Grapes)</name>
    <dbReference type="NCBI Taxonomy" id="158190"/>
    <lineage>
        <taxon>Bacteria</taxon>
        <taxon>Pseudomonadati</taxon>
        <taxon>Spirochaetota</taxon>
        <taxon>Spirochaetia</taxon>
        <taxon>Spirochaetales</taxon>
        <taxon>Sphaerochaetaceae</taxon>
        <taxon>Sphaerochaeta</taxon>
    </lineage>
</organism>
<dbReference type="GO" id="GO:0016787">
    <property type="term" value="F:hydrolase activity"/>
    <property type="evidence" value="ECO:0007669"/>
    <property type="project" value="UniProtKB-KW"/>
</dbReference>
<dbReference type="Proteomes" id="UP000005632">
    <property type="component" value="Chromosome"/>
</dbReference>
<dbReference type="KEGG" id="sgp:SpiGrapes_0703"/>
<dbReference type="PANTHER" id="PTHR43611">
    <property type="entry name" value="ALPHA-D-GLUCOSE 1-PHOSPHATE PHOSPHATASE"/>
    <property type="match status" value="1"/>
</dbReference>
<dbReference type="PANTHER" id="PTHR43611:SF3">
    <property type="entry name" value="FLAVIN MONONUCLEOTIDE HYDROLASE 1, CHLOROPLATIC"/>
    <property type="match status" value="1"/>
</dbReference>
<evidence type="ECO:0000313" key="1">
    <source>
        <dbReference type="EMBL" id="AEV28544.1"/>
    </source>
</evidence>
<proteinExistence type="predicted"/>
<dbReference type="InterPro" id="IPR036412">
    <property type="entry name" value="HAD-like_sf"/>
</dbReference>
<dbReference type="eggNOG" id="COG1011">
    <property type="taxonomic scope" value="Bacteria"/>
</dbReference>
<dbReference type="HOGENOM" id="CLU_045011_9_5_12"/>
<accession>G8QYI1</accession>
<dbReference type="STRING" id="158190.SpiGrapes_0703"/>
<keyword evidence="2" id="KW-1185">Reference proteome</keyword>
<dbReference type="SUPFAM" id="SSF56784">
    <property type="entry name" value="HAD-like"/>
    <property type="match status" value="1"/>
</dbReference>
<protein>
    <submittedName>
        <fullName evidence="1">Putative HAD superfamily hydrolase</fullName>
    </submittedName>
</protein>
<gene>
    <name evidence="1" type="ordered locus">SpiGrapes_0703</name>
</gene>
<dbReference type="InterPro" id="IPR041492">
    <property type="entry name" value="HAD_2"/>
</dbReference>
<dbReference type="Pfam" id="PF13419">
    <property type="entry name" value="HAD_2"/>
    <property type="match status" value="1"/>
</dbReference>
<keyword evidence="1" id="KW-0378">Hydrolase</keyword>
<dbReference type="InterPro" id="IPR023214">
    <property type="entry name" value="HAD_sf"/>
</dbReference>
<evidence type="ECO:0000313" key="2">
    <source>
        <dbReference type="Proteomes" id="UP000005632"/>
    </source>
</evidence>
<dbReference type="Gene3D" id="1.10.150.240">
    <property type="entry name" value="Putative phosphatase, domain 2"/>
    <property type="match status" value="1"/>
</dbReference>